<dbReference type="NCBIfam" id="TIGR02467">
    <property type="entry name" value="CbiE"/>
    <property type="match status" value="1"/>
</dbReference>
<dbReference type="NCBIfam" id="TIGR02469">
    <property type="entry name" value="CbiT"/>
    <property type="match status" value="1"/>
</dbReference>
<dbReference type="CDD" id="cd02440">
    <property type="entry name" value="AdoMet_MTases"/>
    <property type="match status" value="1"/>
</dbReference>
<dbReference type="PIRSF" id="PIRSF036428">
    <property type="entry name" value="CobL"/>
    <property type="match status" value="1"/>
</dbReference>
<dbReference type="UniPathway" id="UPA00148"/>
<dbReference type="Gene3D" id="3.40.1010.10">
    <property type="entry name" value="Cobalt-precorrin-4 Transmethylase, Domain 1"/>
    <property type="match status" value="1"/>
</dbReference>
<dbReference type="PANTHER" id="PTHR43182:SF1">
    <property type="entry name" value="COBALT-PRECORRIN-7 C(5)-METHYLTRANSFERASE"/>
    <property type="match status" value="1"/>
</dbReference>
<keyword evidence="3 7" id="KW-0489">Methyltransferase</keyword>
<evidence type="ECO:0000256" key="2">
    <source>
        <dbReference type="ARBA" id="ARBA00022573"/>
    </source>
</evidence>
<dbReference type="InterPro" id="IPR035996">
    <property type="entry name" value="4pyrrol_Methylase_sf"/>
</dbReference>
<comment type="pathway">
    <text evidence="1">Cofactor biosynthesis; adenosylcobalamin biosynthesis.</text>
</comment>
<protein>
    <submittedName>
        <fullName evidence="7">Precorrin-6y C5,15-methyltransferase (Decarboxylating) subunit CbiE</fullName>
    </submittedName>
</protein>
<keyword evidence="4 7" id="KW-0808">Transferase</keyword>
<evidence type="ECO:0000313" key="8">
    <source>
        <dbReference type="Proteomes" id="UP000306985"/>
    </source>
</evidence>
<evidence type="ECO:0000256" key="4">
    <source>
        <dbReference type="ARBA" id="ARBA00022679"/>
    </source>
</evidence>
<dbReference type="InterPro" id="IPR014777">
    <property type="entry name" value="4pyrrole_Mease_sub1"/>
</dbReference>
<dbReference type="InterPro" id="IPR014776">
    <property type="entry name" value="4pyrrole_Mease_sub2"/>
</dbReference>
<keyword evidence="2" id="KW-0169">Cobalamin biosynthesis</keyword>
<dbReference type="Gene3D" id="3.30.950.10">
    <property type="entry name" value="Methyltransferase, Cobalt-precorrin-4 Transmethylase, Domain 2"/>
    <property type="match status" value="1"/>
</dbReference>
<dbReference type="Proteomes" id="UP000306985">
    <property type="component" value="Unassembled WGS sequence"/>
</dbReference>
<dbReference type="OrthoDB" id="9787825at2"/>
<dbReference type="InterPro" id="IPR014008">
    <property type="entry name" value="Cbl_synth_MTase_CbiT"/>
</dbReference>
<dbReference type="EMBL" id="SZZH01000003">
    <property type="protein sequence ID" value="TKV58364.1"/>
    <property type="molecule type" value="Genomic_DNA"/>
</dbReference>
<name>A0A4U6QDU9_9ACTN</name>
<sequence>MVGAGRRSSLAYGAPVPSPPSITVVGIGADGWSGLGPAARSAIATAHRLFGGRRQLDLVPAADTCAERIVWPSPLRPALAALLAAGAGPVVVLASGDPLVSGIATTIVDVLGIDADVRVLPALSSVALARARMVWPAETTAVVSAVGRDPSALLRELSPGRRILLLSADATTPAAVAALLVDRGHGASRLTILGELGGPGESRLDVTAGELLGDRPQLPALHVLAVVVEPATGGAEPGPGVVPPPASWATGLPDDAFEHDGQLTKRDLRAAALARLAPRPGELLWDVGAGAGSIGIEWSRAHPTCRAVALERDPIRADRIARNARALGVPTLQVVIGAAPAVLDAALPGPPHAVFVGGAVSVPGVLDRCWAALPAGGRLVAHAVTLESERVLIERCSEYGGELIRVAVEHAAPLGGFTGWTPARAVVQYAAVKPHPAVSTTTTAQEISR</sequence>
<dbReference type="GO" id="GO:0009236">
    <property type="term" value="P:cobalamin biosynthetic process"/>
    <property type="evidence" value="ECO:0007669"/>
    <property type="project" value="UniProtKB-UniPathway"/>
</dbReference>
<feature type="domain" description="Tetrapyrrole methylase" evidence="6">
    <location>
        <begin position="22"/>
        <end position="211"/>
    </location>
</feature>
<evidence type="ECO:0000256" key="5">
    <source>
        <dbReference type="ARBA" id="ARBA00022691"/>
    </source>
</evidence>
<dbReference type="InterPro" id="IPR050714">
    <property type="entry name" value="Cobalamin_biosynth_MTase"/>
</dbReference>
<dbReference type="GO" id="GO:0008276">
    <property type="term" value="F:protein methyltransferase activity"/>
    <property type="evidence" value="ECO:0007669"/>
    <property type="project" value="InterPro"/>
</dbReference>
<dbReference type="SUPFAM" id="SSF53790">
    <property type="entry name" value="Tetrapyrrole methylase"/>
    <property type="match status" value="1"/>
</dbReference>
<reference evidence="7 8" key="1">
    <citation type="submission" date="2019-05" db="EMBL/GenBank/DDBJ databases">
        <title>Nakamurella sp. N5BH11, whole genome shotgun sequence.</title>
        <authorList>
            <person name="Tuo L."/>
        </authorList>
    </citation>
    <scope>NUCLEOTIDE SEQUENCE [LARGE SCALE GENOMIC DNA]</scope>
    <source>
        <strain evidence="7 8">N5BH11</strain>
    </source>
</reference>
<evidence type="ECO:0000256" key="3">
    <source>
        <dbReference type="ARBA" id="ARBA00022603"/>
    </source>
</evidence>
<dbReference type="CDD" id="cd11644">
    <property type="entry name" value="Precorrin-6Y-MT"/>
    <property type="match status" value="1"/>
</dbReference>
<accession>A0A4U6QDU9</accession>
<dbReference type="GO" id="GO:0032259">
    <property type="term" value="P:methylation"/>
    <property type="evidence" value="ECO:0007669"/>
    <property type="project" value="UniProtKB-KW"/>
</dbReference>
<dbReference type="Gene3D" id="3.40.50.150">
    <property type="entry name" value="Vaccinia Virus protein VP39"/>
    <property type="match status" value="1"/>
</dbReference>
<dbReference type="SUPFAM" id="SSF53335">
    <property type="entry name" value="S-adenosyl-L-methionine-dependent methyltransferases"/>
    <property type="match status" value="1"/>
</dbReference>
<dbReference type="AlphaFoldDB" id="A0A4U6QDU9"/>
<keyword evidence="5" id="KW-0949">S-adenosyl-L-methionine</keyword>
<dbReference type="Pfam" id="PF00590">
    <property type="entry name" value="TP_methylase"/>
    <property type="match status" value="1"/>
</dbReference>
<dbReference type="PANTHER" id="PTHR43182">
    <property type="entry name" value="COBALT-PRECORRIN-6B C(15)-METHYLTRANSFERASE (DECARBOXYLATING)"/>
    <property type="match status" value="1"/>
</dbReference>
<comment type="caution">
    <text evidence="7">The sequence shown here is derived from an EMBL/GenBank/DDBJ whole genome shotgun (WGS) entry which is preliminary data.</text>
</comment>
<gene>
    <name evidence="7" type="primary">cbiE</name>
    <name evidence="7" type="ORF">FDO65_12385</name>
</gene>
<proteinExistence type="predicted"/>
<evidence type="ECO:0000313" key="7">
    <source>
        <dbReference type="EMBL" id="TKV58364.1"/>
    </source>
</evidence>
<evidence type="ECO:0000259" key="6">
    <source>
        <dbReference type="Pfam" id="PF00590"/>
    </source>
</evidence>
<organism evidence="7 8">
    <name type="scientific">Nakamurella flava</name>
    <dbReference type="NCBI Taxonomy" id="2576308"/>
    <lineage>
        <taxon>Bacteria</taxon>
        <taxon>Bacillati</taxon>
        <taxon>Actinomycetota</taxon>
        <taxon>Actinomycetes</taxon>
        <taxon>Nakamurellales</taxon>
        <taxon>Nakamurellaceae</taxon>
        <taxon>Nakamurella</taxon>
    </lineage>
</organism>
<dbReference type="InterPro" id="IPR006365">
    <property type="entry name" value="Cbl_synth_CobL"/>
</dbReference>
<dbReference type="InterPro" id="IPR029063">
    <property type="entry name" value="SAM-dependent_MTases_sf"/>
</dbReference>
<evidence type="ECO:0000256" key="1">
    <source>
        <dbReference type="ARBA" id="ARBA00004953"/>
    </source>
</evidence>
<keyword evidence="8" id="KW-1185">Reference proteome</keyword>
<dbReference type="InterPro" id="IPR012818">
    <property type="entry name" value="CbiE"/>
</dbReference>
<dbReference type="InterPro" id="IPR000878">
    <property type="entry name" value="4pyrrol_Mease"/>
</dbReference>